<evidence type="ECO:0000313" key="3">
    <source>
        <dbReference type="EMBL" id="MFC6704641.1"/>
    </source>
</evidence>
<feature type="transmembrane region" description="Helical" evidence="2">
    <location>
        <begin position="39"/>
        <end position="59"/>
    </location>
</feature>
<feature type="transmembrane region" description="Helical" evidence="2">
    <location>
        <begin position="393"/>
        <end position="414"/>
    </location>
</feature>
<dbReference type="RefSeq" id="WP_382399060.1">
    <property type="nucleotide sequence ID" value="NZ_JBHSWH010000001.1"/>
</dbReference>
<keyword evidence="2" id="KW-0472">Membrane</keyword>
<reference evidence="4" key="1">
    <citation type="journal article" date="2019" name="Int. J. Syst. Evol. Microbiol.">
        <title>The Global Catalogue of Microorganisms (GCM) 10K type strain sequencing project: providing services to taxonomists for standard genome sequencing and annotation.</title>
        <authorList>
            <consortium name="The Broad Institute Genomics Platform"/>
            <consortium name="The Broad Institute Genome Sequencing Center for Infectious Disease"/>
            <person name="Wu L."/>
            <person name="Ma J."/>
        </authorList>
    </citation>
    <scope>NUCLEOTIDE SEQUENCE [LARGE SCALE GENOMIC DNA]</scope>
    <source>
        <strain evidence="4">CCUG 58127</strain>
    </source>
</reference>
<evidence type="ECO:0000256" key="1">
    <source>
        <dbReference type="SAM" id="MobiDB-lite"/>
    </source>
</evidence>
<feature type="transmembrane region" description="Helical" evidence="2">
    <location>
        <begin position="239"/>
        <end position="258"/>
    </location>
</feature>
<keyword evidence="2" id="KW-0812">Transmembrane</keyword>
<keyword evidence="4" id="KW-1185">Reference proteome</keyword>
<proteinExistence type="predicted"/>
<protein>
    <recommendedName>
        <fullName evidence="5">DUF2029 domain-containing protein</fullName>
    </recommendedName>
</protein>
<dbReference type="Pfam" id="PF06728">
    <property type="entry name" value="PIG-U"/>
    <property type="match status" value="1"/>
</dbReference>
<dbReference type="EMBL" id="JBHSWH010000001">
    <property type="protein sequence ID" value="MFC6704641.1"/>
    <property type="molecule type" value="Genomic_DNA"/>
</dbReference>
<evidence type="ECO:0000313" key="4">
    <source>
        <dbReference type="Proteomes" id="UP001596298"/>
    </source>
</evidence>
<feature type="transmembrane region" description="Helical" evidence="2">
    <location>
        <begin position="362"/>
        <end position="381"/>
    </location>
</feature>
<feature type="transmembrane region" description="Helical" evidence="2">
    <location>
        <begin position="291"/>
        <end position="313"/>
    </location>
</feature>
<feature type="transmembrane region" description="Helical" evidence="2">
    <location>
        <begin position="325"/>
        <end position="350"/>
    </location>
</feature>
<keyword evidence="2" id="KW-1133">Transmembrane helix</keyword>
<name>A0ABW2ACZ1_9MICO</name>
<sequence length="460" mass="48556">MPVPTRLTSPSRGEEPAALATQIIGGPTGRFAAIGRRGWTYVAAMLSALASVFIALGVLQKNHCVRDGWGSPGALWRACYSDLPVGSGGAKGGTPWSVGGAGHDQPVLTAILDWIVKQLTPGGNALATQQIYFAIGTVIIVLLIALTTLATASMLRDTPWLAAHVALSPVLITAALVSFDVFGVALAAVGMALWARRHPVAAGICLGAAVMARTYPLVLIGAIVLIALRDDARAPLTRFLGGAAGAIVVCFGLAYAMGGDPLETYRAWWNQDAGYGSPAYLLTIAHHSLPATSASIIAVLGWVVAFMLGVYLTGRPAIRTQLAPLALTMLVIVLLTGKSMSVQSCMWVLPLMALVALRWREHLLWAGAEIVYFVMTWLYIAGPSNTPKAMPGAAYAFFLLIRLIAYVGIAWASWESSQDLPRDPADPYVPPTTDGWAHVPSGSSRARDEPVSRSPGRATD</sequence>
<feature type="transmembrane region" description="Helical" evidence="2">
    <location>
        <begin position="131"/>
        <end position="155"/>
    </location>
</feature>
<accession>A0ABW2ACZ1</accession>
<evidence type="ECO:0000256" key="2">
    <source>
        <dbReference type="SAM" id="Phobius"/>
    </source>
</evidence>
<feature type="transmembrane region" description="Helical" evidence="2">
    <location>
        <begin position="200"/>
        <end position="227"/>
    </location>
</feature>
<dbReference type="Proteomes" id="UP001596298">
    <property type="component" value="Unassembled WGS sequence"/>
</dbReference>
<comment type="caution">
    <text evidence="3">The sequence shown here is derived from an EMBL/GenBank/DDBJ whole genome shotgun (WGS) entry which is preliminary data.</text>
</comment>
<feature type="region of interest" description="Disordered" evidence="1">
    <location>
        <begin position="417"/>
        <end position="460"/>
    </location>
</feature>
<feature type="transmembrane region" description="Helical" evidence="2">
    <location>
        <begin position="167"/>
        <end position="194"/>
    </location>
</feature>
<evidence type="ECO:0008006" key="5">
    <source>
        <dbReference type="Google" id="ProtNLM"/>
    </source>
</evidence>
<gene>
    <name evidence="3" type="ORF">ACFQDH_04985</name>
</gene>
<organism evidence="3 4">
    <name type="scientific">Flexivirga alba</name>
    <dbReference type="NCBI Taxonomy" id="702742"/>
    <lineage>
        <taxon>Bacteria</taxon>
        <taxon>Bacillati</taxon>
        <taxon>Actinomycetota</taxon>
        <taxon>Actinomycetes</taxon>
        <taxon>Micrococcales</taxon>
        <taxon>Dermacoccaceae</taxon>
        <taxon>Flexivirga</taxon>
    </lineage>
</organism>